<reference evidence="1" key="1">
    <citation type="submission" date="2020-11" db="EMBL/GenBank/DDBJ databases">
        <authorList>
            <consortium name="DOE Joint Genome Institute"/>
            <person name="Ahrendt S."/>
            <person name="Riley R."/>
            <person name="Andreopoulos W."/>
            <person name="Labutti K."/>
            <person name="Pangilinan J."/>
            <person name="Ruiz-Duenas F.J."/>
            <person name="Barrasa J.M."/>
            <person name="Sanchez-Garcia M."/>
            <person name="Camarero S."/>
            <person name="Miyauchi S."/>
            <person name="Serrano A."/>
            <person name="Linde D."/>
            <person name="Babiker R."/>
            <person name="Drula E."/>
            <person name="Ayuso-Fernandez I."/>
            <person name="Pacheco R."/>
            <person name="Padilla G."/>
            <person name="Ferreira P."/>
            <person name="Barriuso J."/>
            <person name="Kellner H."/>
            <person name="Castanera R."/>
            <person name="Alfaro M."/>
            <person name="Ramirez L."/>
            <person name="Pisabarro A.G."/>
            <person name="Kuo A."/>
            <person name="Tritt A."/>
            <person name="Lipzen A."/>
            <person name="He G."/>
            <person name="Yan M."/>
            <person name="Ng V."/>
            <person name="Cullen D."/>
            <person name="Martin F."/>
            <person name="Rosso M.-N."/>
            <person name="Henrissat B."/>
            <person name="Hibbett D."/>
            <person name="Martinez A.T."/>
            <person name="Grigoriev I.V."/>
        </authorList>
    </citation>
    <scope>NUCLEOTIDE SEQUENCE</scope>
    <source>
        <strain evidence="1">AH 40177</strain>
    </source>
</reference>
<dbReference type="EMBL" id="JADNRY010000768">
    <property type="protein sequence ID" value="KAF9027385.1"/>
    <property type="molecule type" value="Genomic_DNA"/>
</dbReference>
<comment type="caution">
    <text evidence="1">The sequence shown here is derived from an EMBL/GenBank/DDBJ whole genome shotgun (WGS) entry which is preliminary data.</text>
</comment>
<organism evidence="1 2">
    <name type="scientific">Rhodocollybia butyracea</name>
    <dbReference type="NCBI Taxonomy" id="206335"/>
    <lineage>
        <taxon>Eukaryota</taxon>
        <taxon>Fungi</taxon>
        <taxon>Dikarya</taxon>
        <taxon>Basidiomycota</taxon>
        <taxon>Agaricomycotina</taxon>
        <taxon>Agaricomycetes</taxon>
        <taxon>Agaricomycetidae</taxon>
        <taxon>Agaricales</taxon>
        <taxon>Marasmiineae</taxon>
        <taxon>Omphalotaceae</taxon>
        <taxon>Rhodocollybia</taxon>
    </lineage>
</organism>
<proteinExistence type="predicted"/>
<dbReference type="OrthoDB" id="3125117at2759"/>
<dbReference type="AlphaFoldDB" id="A0A9P5P4Y6"/>
<gene>
    <name evidence="1" type="ORF">BDP27DRAFT_1437162</name>
</gene>
<protein>
    <submittedName>
        <fullName evidence="1">Uncharacterized protein</fullName>
    </submittedName>
</protein>
<keyword evidence="2" id="KW-1185">Reference proteome</keyword>
<accession>A0A9P5P4Y6</accession>
<name>A0A9P5P4Y6_9AGAR</name>
<sequence length="251" mass="27753">MAYVIGAISVTVLDKRLRIALLTALYGLFWEYITLQFLPIPGTLKGEERSITVRHRNPDIASLTWLGFYTSNPSAKSVLCQSLGAFPSKISEKLGKVTDELQVEGWLRAGIHLRSSIPAHCIKENFHPLYESTISDHNCNIASALSALAFGLSPVKFVHAGQCIELTAEDAINWVLATYKEGPPLDLPGLVWESLLVQISGNISFEYLVFAIRRYSGHTVSSTIIQDLISSDRAQHSRTPSFQLLDESLPL</sequence>
<dbReference type="Proteomes" id="UP000772434">
    <property type="component" value="Unassembled WGS sequence"/>
</dbReference>
<evidence type="ECO:0000313" key="2">
    <source>
        <dbReference type="Proteomes" id="UP000772434"/>
    </source>
</evidence>
<evidence type="ECO:0000313" key="1">
    <source>
        <dbReference type="EMBL" id="KAF9027385.1"/>
    </source>
</evidence>